<reference evidence="2" key="1">
    <citation type="journal article" date="2007" name="PLoS ONE">
        <title>The first genome sequence of an elite grapevine cultivar (Pinot noir Vitis vinifera L.): coping with a highly heterozygous genome.</title>
        <authorList>
            <person name="Velasco R."/>
            <person name="Zharkikh A."/>
            <person name="Troggio M."/>
            <person name="Cartwright D.A."/>
            <person name="Cestaro A."/>
            <person name="Pruss D."/>
            <person name="Pindo M."/>
            <person name="FitzGerald L.M."/>
            <person name="Vezzulli S."/>
            <person name="Reid J."/>
            <person name="Malacarne G."/>
            <person name="Iliev D."/>
            <person name="Coppola G."/>
            <person name="Wardell B."/>
            <person name="Micheletti D."/>
            <person name="Macalma T."/>
            <person name="Facci M."/>
            <person name="Mitchell J.T."/>
            <person name="Perazzolli M."/>
            <person name="Eldredge G."/>
            <person name="Gatto P."/>
            <person name="Oyzerski R."/>
            <person name="Moretto M."/>
            <person name="Gutin N."/>
            <person name="Stefanini M."/>
            <person name="Chen Y."/>
            <person name="Segala C."/>
            <person name="Davenport C."/>
            <person name="Dematte L."/>
            <person name="Mraz A."/>
            <person name="Battilana J."/>
            <person name="Stormo K."/>
            <person name="Costa F."/>
            <person name="Tao Q."/>
            <person name="Si-Ammour A."/>
            <person name="Harkins T."/>
            <person name="Lackey A."/>
            <person name="Perbost C."/>
            <person name="Taillon B."/>
            <person name="Stella A."/>
            <person name="Solovyev V."/>
            <person name="Fawcett J.A."/>
            <person name="Sterck L."/>
            <person name="Vandepoele K."/>
            <person name="Grando S.M."/>
            <person name="Toppo S."/>
            <person name="Moser C."/>
            <person name="Lanchbury J."/>
            <person name="Bogden R."/>
            <person name="Skolnick M."/>
            <person name="Sgaramella V."/>
            <person name="Bhatnagar S.K."/>
            <person name="Fontana P."/>
            <person name="Gutin A."/>
            <person name="Van de Peer Y."/>
            <person name="Salamini F."/>
            <person name="Viola R."/>
        </authorList>
    </citation>
    <scope>NUCLEOTIDE SEQUENCE</scope>
</reference>
<protein>
    <recommendedName>
        <fullName evidence="1">Reverse transcriptase Ty1/copia-type domain-containing protein</fullName>
    </recommendedName>
</protein>
<organism evidence="2">
    <name type="scientific">Vitis vinifera</name>
    <name type="common">Grape</name>
    <dbReference type="NCBI Taxonomy" id="29760"/>
    <lineage>
        <taxon>Eukaryota</taxon>
        <taxon>Viridiplantae</taxon>
        <taxon>Streptophyta</taxon>
        <taxon>Embryophyta</taxon>
        <taxon>Tracheophyta</taxon>
        <taxon>Spermatophyta</taxon>
        <taxon>Magnoliopsida</taxon>
        <taxon>eudicotyledons</taxon>
        <taxon>Gunneridae</taxon>
        <taxon>Pentapetalae</taxon>
        <taxon>rosids</taxon>
        <taxon>Vitales</taxon>
        <taxon>Vitaceae</taxon>
        <taxon>Viteae</taxon>
        <taxon>Vitis</taxon>
    </lineage>
</organism>
<dbReference type="SUPFAM" id="SSF56672">
    <property type="entry name" value="DNA/RNA polymerases"/>
    <property type="match status" value="1"/>
</dbReference>
<sequence>MSVQNVDKIPALSPDGYYKRRKISKVSAMKRFGNSRVDTSLFIYNKFGLTIYLLVYVDDLILTENNDDFLINVISQLANKFSIKYLVTLSFFLGIEVVTAPSGLFLSQTRYIQTLLERAKIQDAKSVHSRMSTSQIPKLHDGTLHHALFLHKDSPLRLHAYSNADWASNPNDRSSTSAHVVFLGPNVISCSSKKQKFIARFSTKAEYRVVSSTTVEVLWIKSLLLELSIDVRSALPTYYDNVGVTYLCDNPIFHLCMKHIAFNFHFVRHKVQDGELHVSYFFR</sequence>
<accession>A5BCM3</accession>
<dbReference type="InterPro" id="IPR013103">
    <property type="entry name" value="RVT_2"/>
</dbReference>
<gene>
    <name evidence="2" type="ORF">VITISV_004286</name>
</gene>
<proteinExistence type="predicted"/>
<dbReference type="PANTHER" id="PTHR11439:SF450">
    <property type="entry name" value="REVERSE TRANSCRIPTASE TY1_COPIA-TYPE DOMAIN-CONTAINING PROTEIN"/>
    <property type="match status" value="1"/>
</dbReference>
<evidence type="ECO:0000259" key="1">
    <source>
        <dbReference type="Pfam" id="PF07727"/>
    </source>
</evidence>
<dbReference type="CDD" id="cd09272">
    <property type="entry name" value="RNase_HI_RT_Ty1"/>
    <property type="match status" value="1"/>
</dbReference>
<dbReference type="PANTHER" id="PTHR11439">
    <property type="entry name" value="GAG-POL-RELATED RETROTRANSPOSON"/>
    <property type="match status" value="1"/>
</dbReference>
<dbReference type="Pfam" id="PF07727">
    <property type="entry name" value="RVT_2"/>
    <property type="match status" value="1"/>
</dbReference>
<dbReference type="InterPro" id="IPR043502">
    <property type="entry name" value="DNA/RNA_pol_sf"/>
</dbReference>
<evidence type="ECO:0000313" key="2">
    <source>
        <dbReference type="EMBL" id="CAN72231.1"/>
    </source>
</evidence>
<feature type="domain" description="Reverse transcriptase Ty1/copia-type" evidence="1">
    <location>
        <begin position="17"/>
        <end position="128"/>
    </location>
</feature>
<name>A5BCM3_VITVI</name>
<dbReference type="AlphaFoldDB" id="A5BCM3"/>
<dbReference type="EMBL" id="AM454686">
    <property type="protein sequence ID" value="CAN72231.1"/>
    <property type="molecule type" value="Genomic_DNA"/>
</dbReference>